<evidence type="ECO:0000256" key="3">
    <source>
        <dbReference type="ARBA" id="ARBA00022622"/>
    </source>
</evidence>
<gene>
    <name evidence="10" type="ORF">CB5_LOCUS17486</name>
</gene>
<evidence type="ECO:0000256" key="6">
    <source>
        <dbReference type="ARBA" id="ARBA00023157"/>
    </source>
</evidence>
<keyword evidence="3" id="KW-0336">GPI-anchor</keyword>
<sequence length="170" mass="17984">MMTPVTTPYSTPTTATPVSSGQSWCVASQTASQTALQVALDYACGYGGADCSAIQPGESCYNPNTLRDHASYAFNNYYQKNPIPTSCDFGGTAVITNVDPMTNNKNSYIFVFPIGSTSSSVLNTTYPPGSTVFGSIPPPSTYSASTRMSIPTFVAFVCLVITVISSDVYK</sequence>
<dbReference type="GO" id="GO:0005886">
    <property type="term" value="C:plasma membrane"/>
    <property type="evidence" value="ECO:0007669"/>
    <property type="project" value="UniProtKB-SubCell"/>
</dbReference>
<evidence type="ECO:0000256" key="8">
    <source>
        <dbReference type="SAM" id="Phobius"/>
    </source>
</evidence>
<dbReference type="EMBL" id="LR862152">
    <property type="protein sequence ID" value="CAD1834275.1"/>
    <property type="molecule type" value="Genomic_DNA"/>
</dbReference>
<dbReference type="FunFam" id="1.20.58.1040:FF:000001">
    <property type="entry name" value="Glucan endo-1,3-beta-glucosidase 4"/>
    <property type="match status" value="1"/>
</dbReference>
<evidence type="ECO:0000256" key="1">
    <source>
        <dbReference type="ARBA" id="ARBA00004609"/>
    </source>
</evidence>
<dbReference type="PANTHER" id="PTHR31044:SF52">
    <property type="entry name" value="OS01G0631500 PROTEIN"/>
    <property type="match status" value="1"/>
</dbReference>
<keyword evidence="8" id="KW-1133">Transmembrane helix</keyword>
<protein>
    <recommendedName>
        <fullName evidence="9">X8 domain-containing protein</fullName>
    </recommendedName>
</protein>
<dbReference type="Gene3D" id="1.20.58.1040">
    <property type="match status" value="1"/>
</dbReference>
<dbReference type="Pfam" id="PF07983">
    <property type="entry name" value="X8"/>
    <property type="match status" value="1"/>
</dbReference>
<dbReference type="InterPro" id="IPR044788">
    <property type="entry name" value="X8_dom_prot"/>
</dbReference>
<dbReference type="AlphaFoldDB" id="A0A6V7PU45"/>
<evidence type="ECO:0000256" key="5">
    <source>
        <dbReference type="ARBA" id="ARBA00023136"/>
    </source>
</evidence>
<keyword evidence="7" id="KW-0325">Glycoprotein</keyword>
<dbReference type="InterPro" id="IPR012946">
    <property type="entry name" value="X8"/>
</dbReference>
<feature type="transmembrane region" description="Helical" evidence="8">
    <location>
        <begin position="148"/>
        <end position="169"/>
    </location>
</feature>
<evidence type="ECO:0000256" key="2">
    <source>
        <dbReference type="ARBA" id="ARBA00022475"/>
    </source>
</evidence>
<keyword evidence="2" id="KW-1003">Cell membrane</keyword>
<keyword evidence="8" id="KW-0812">Transmembrane</keyword>
<evidence type="ECO:0000256" key="7">
    <source>
        <dbReference type="ARBA" id="ARBA00023180"/>
    </source>
</evidence>
<evidence type="ECO:0000256" key="4">
    <source>
        <dbReference type="ARBA" id="ARBA00022729"/>
    </source>
</evidence>
<dbReference type="SMART" id="SM00768">
    <property type="entry name" value="X8"/>
    <property type="match status" value="1"/>
</dbReference>
<evidence type="ECO:0000259" key="9">
    <source>
        <dbReference type="SMART" id="SM00768"/>
    </source>
</evidence>
<reference evidence="10" key="1">
    <citation type="submission" date="2020-07" db="EMBL/GenBank/DDBJ databases">
        <authorList>
            <person name="Lin J."/>
        </authorList>
    </citation>
    <scope>NUCLEOTIDE SEQUENCE</scope>
</reference>
<feature type="domain" description="X8" evidence="9">
    <location>
        <begin position="23"/>
        <end position="106"/>
    </location>
</feature>
<evidence type="ECO:0000313" key="10">
    <source>
        <dbReference type="EMBL" id="CAD1834275.1"/>
    </source>
</evidence>
<accession>A0A6V7PU45</accession>
<organism evidence="10">
    <name type="scientific">Ananas comosus var. bracteatus</name>
    <name type="common">red pineapple</name>
    <dbReference type="NCBI Taxonomy" id="296719"/>
    <lineage>
        <taxon>Eukaryota</taxon>
        <taxon>Viridiplantae</taxon>
        <taxon>Streptophyta</taxon>
        <taxon>Embryophyta</taxon>
        <taxon>Tracheophyta</taxon>
        <taxon>Spermatophyta</taxon>
        <taxon>Magnoliopsida</taxon>
        <taxon>Liliopsida</taxon>
        <taxon>Poales</taxon>
        <taxon>Bromeliaceae</taxon>
        <taxon>Bromelioideae</taxon>
        <taxon>Ananas</taxon>
    </lineage>
</organism>
<dbReference type="GO" id="GO:0009506">
    <property type="term" value="C:plasmodesma"/>
    <property type="evidence" value="ECO:0007669"/>
    <property type="project" value="UniProtKB-ARBA"/>
</dbReference>
<name>A0A6V7PU45_ANACO</name>
<dbReference type="GO" id="GO:0098552">
    <property type="term" value="C:side of membrane"/>
    <property type="evidence" value="ECO:0007669"/>
    <property type="project" value="UniProtKB-KW"/>
</dbReference>
<keyword evidence="3" id="KW-0449">Lipoprotein</keyword>
<comment type="subcellular location">
    <subcellularLocation>
        <location evidence="1">Cell membrane</location>
        <topology evidence="1">Lipid-anchor</topology>
        <topology evidence="1">GPI-anchor</topology>
    </subcellularLocation>
</comment>
<keyword evidence="4" id="KW-0732">Signal</keyword>
<proteinExistence type="predicted"/>
<keyword evidence="6" id="KW-1015">Disulfide bond</keyword>
<dbReference type="PANTHER" id="PTHR31044">
    <property type="entry name" value="BETA-1,3 GLUCANASE"/>
    <property type="match status" value="1"/>
</dbReference>
<keyword evidence="5 8" id="KW-0472">Membrane</keyword>